<sequence>MASQVILDQIREIELFIDVWETQESGTPLSAVEKQDQLQKPDEELSKDEPIICIEQKDPKQDLFEKPKEYVPIDPLIEEKEMIQGTYVPDEKEPDPTILENSAREKSVPDTITISDEVIPSKIELLEKEGICEEKIAEELDKEAIDPQSISCASQLQKPEEKTIEREPEKKKSILRKAVLENYRNASEDKEKILIEQQTNALPSPSSSLRSLHILPDRSMISIKDAYASPVKTDPGILSRQSSRKDNMSDTASISIKSLSTRSFLNEQPMQPSSRPVTQSRRGSISSKKSSQSIKSARRHNEKKASQAAQKYIPRTYEEMMRIPDIYERIVFYEKTLDLCLRTESPITHWSQFMSTRGKPKALEEGYVPMPRSDSPEPSPFASSSTSLSGSISMFLKKAAGSQAFTRRNTMDKRSFLAPSQSTYGSGLFQRSISRLSLSRSTQIPKYDQYKTPNQRVNALNKRSPNSKRGSIGVTNTTFNNRMDIPKSSISAPRPLGTSSTSPCREQSPELNYLMGVFPHEDMRTLLDALNEANGDPMSAITISAFQYGYHNGALNTPQSVISKCQQTATIYQPDCIPMSDSKYSLVVAMLTAGGLVGALGCPHFNDRYGRRLTLFSTNLFLGIGSLLLTFATTPYVMMMGRFLAGIGAGMVTVIVPPYISECVPPSKRGLFGTFNQLSIVIGIMIAQIVGLVWSTLARWRYILAIGILLAILQSCLLPFCVDSPRYLASLPGGFNRAKQSLLRLRGTSIEEVEEEIAAWRREWANQVQDETLVDEYHHGGVIQSVDSGHQKVTSWKFLTSPFYRRPLLIILLLQLAQQLSGVNAVVFYSTSIMSSVFPELSGVITVCISVVNLIMTTVSAILMDKVGRRSLFLTSSSLMALMAFLLGWSITNGYDKTSAFAIIGFIASFAIGLGPIPFLMIPEVVETHAVSVACSVGLAVNMTSNFIVSAGFLSLQNTLGPQAFYVFSVALIALTTVAVFILPETKGRSAEDVIRSGYSIYPCSYEPINSFE</sequence>
<dbReference type="VEuPathDB" id="FungiDB:BCV72DRAFT_332792"/>
<feature type="domain" description="Major facilitator superfamily (MFS) profile" evidence="9">
    <location>
        <begin position="537"/>
        <end position="987"/>
    </location>
</feature>
<feature type="compositionally biased region" description="Polar residues" evidence="7">
    <location>
        <begin position="260"/>
        <end position="278"/>
    </location>
</feature>
<feature type="region of interest" description="Disordered" evidence="7">
    <location>
        <begin position="85"/>
        <end position="105"/>
    </location>
</feature>
<dbReference type="AlphaFoldDB" id="A0A1X0RFA1"/>
<evidence type="ECO:0000256" key="2">
    <source>
        <dbReference type="ARBA" id="ARBA00010992"/>
    </source>
</evidence>
<keyword evidence="3" id="KW-0813">Transport</keyword>
<dbReference type="SUPFAM" id="SSF103473">
    <property type="entry name" value="MFS general substrate transporter"/>
    <property type="match status" value="1"/>
</dbReference>
<feature type="compositionally biased region" description="Polar residues" evidence="7">
    <location>
        <begin position="148"/>
        <end position="157"/>
    </location>
</feature>
<feature type="compositionally biased region" description="Polar residues" evidence="7">
    <location>
        <begin position="451"/>
        <end position="481"/>
    </location>
</feature>
<dbReference type="PANTHER" id="PTHR23503">
    <property type="entry name" value="SOLUTE CARRIER FAMILY 2"/>
    <property type="match status" value="1"/>
</dbReference>
<feature type="compositionally biased region" description="Basic and acidic residues" evidence="7">
    <location>
        <begin position="33"/>
        <end position="49"/>
    </location>
</feature>
<proteinExistence type="inferred from homology"/>
<organism evidence="10">
    <name type="scientific">Rhizopus microsporus var. microsporus</name>
    <dbReference type="NCBI Taxonomy" id="86635"/>
    <lineage>
        <taxon>Eukaryota</taxon>
        <taxon>Fungi</taxon>
        <taxon>Fungi incertae sedis</taxon>
        <taxon>Mucoromycota</taxon>
        <taxon>Mucoromycotina</taxon>
        <taxon>Mucoromycetes</taxon>
        <taxon>Mucorales</taxon>
        <taxon>Mucorineae</taxon>
        <taxon>Rhizopodaceae</taxon>
        <taxon>Rhizopus</taxon>
    </lineage>
</organism>
<feature type="compositionally biased region" description="Low complexity" evidence="7">
    <location>
        <begin position="279"/>
        <end position="295"/>
    </location>
</feature>
<feature type="transmembrane region" description="Helical" evidence="8">
    <location>
        <begin position="871"/>
        <end position="892"/>
    </location>
</feature>
<dbReference type="InterPro" id="IPR005829">
    <property type="entry name" value="Sugar_transporter_CS"/>
</dbReference>
<feature type="transmembrane region" description="Helical" evidence="8">
    <location>
        <begin position="898"/>
        <end position="921"/>
    </location>
</feature>
<protein>
    <recommendedName>
        <fullName evidence="9">Major facilitator superfamily (MFS) profile domain-containing protein</fullName>
    </recommendedName>
</protein>
<evidence type="ECO:0000256" key="3">
    <source>
        <dbReference type="ARBA" id="ARBA00022448"/>
    </source>
</evidence>
<accession>A0A1X0RFA1</accession>
<dbReference type="Gene3D" id="1.20.1250.20">
    <property type="entry name" value="MFS general substrate transporter like domains"/>
    <property type="match status" value="1"/>
</dbReference>
<feature type="region of interest" description="Disordered" evidence="7">
    <location>
        <begin position="260"/>
        <end position="310"/>
    </location>
</feature>
<dbReference type="PROSITE" id="PS50850">
    <property type="entry name" value="MFS"/>
    <property type="match status" value="1"/>
</dbReference>
<feature type="transmembrane region" description="Helical" evidence="8">
    <location>
        <begin position="808"/>
        <end position="829"/>
    </location>
</feature>
<dbReference type="NCBIfam" id="TIGR00879">
    <property type="entry name" value="SP"/>
    <property type="match status" value="1"/>
</dbReference>
<feature type="region of interest" description="Disordered" evidence="7">
    <location>
        <begin position="444"/>
        <end position="505"/>
    </location>
</feature>
<dbReference type="InterPro" id="IPR020846">
    <property type="entry name" value="MFS_dom"/>
</dbReference>
<evidence type="ECO:0000256" key="5">
    <source>
        <dbReference type="ARBA" id="ARBA00022989"/>
    </source>
</evidence>
<evidence type="ECO:0000256" key="1">
    <source>
        <dbReference type="ARBA" id="ARBA00004141"/>
    </source>
</evidence>
<dbReference type="PROSITE" id="PS00217">
    <property type="entry name" value="SUGAR_TRANSPORT_2"/>
    <property type="match status" value="1"/>
</dbReference>
<feature type="transmembrane region" description="Helical" evidence="8">
    <location>
        <begin position="613"/>
        <end position="633"/>
    </location>
</feature>
<dbReference type="GO" id="GO:0016020">
    <property type="term" value="C:membrane"/>
    <property type="evidence" value="ECO:0007669"/>
    <property type="project" value="UniProtKB-SubCell"/>
</dbReference>
<reference evidence="10" key="1">
    <citation type="journal article" date="2016" name="Proc. Natl. Acad. Sci. U.S.A.">
        <title>Lipid metabolic changes in an early divergent fungus govern the establishment of a mutualistic symbiosis with endobacteria.</title>
        <authorList>
            <person name="Lastovetsky O.A."/>
            <person name="Gaspar M.L."/>
            <person name="Mondo S.J."/>
            <person name="LaButti K.M."/>
            <person name="Sandor L."/>
            <person name="Grigoriev I.V."/>
            <person name="Henry S.A."/>
            <person name="Pawlowska T.E."/>
        </authorList>
    </citation>
    <scope>NUCLEOTIDE SEQUENCE [LARGE SCALE GENOMIC DNA]</scope>
    <source>
        <strain evidence="10">ATCC 52814</strain>
    </source>
</reference>
<feature type="transmembrane region" description="Helical" evidence="8">
    <location>
        <begin position="965"/>
        <end position="983"/>
    </location>
</feature>
<evidence type="ECO:0000256" key="4">
    <source>
        <dbReference type="ARBA" id="ARBA00022692"/>
    </source>
</evidence>
<keyword evidence="4 8" id="KW-0812">Transmembrane</keyword>
<keyword evidence="6 8" id="KW-0472">Membrane</keyword>
<feature type="region of interest" description="Disordered" evidence="7">
    <location>
        <begin position="146"/>
        <end position="171"/>
    </location>
</feature>
<feature type="transmembrane region" description="Helical" evidence="8">
    <location>
        <begin position="584"/>
        <end position="601"/>
    </location>
</feature>
<evidence type="ECO:0000256" key="7">
    <source>
        <dbReference type="SAM" id="MobiDB-lite"/>
    </source>
</evidence>
<dbReference type="PRINTS" id="PR00171">
    <property type="entry name" value="SUGRTRNSPORT"/>
</dbReference>
<evidence type="ECO:0000256" key="8">
    <source>
        <dbReference type="SAM" id="Phobius"/>
    </source>
</evidence>
<feature type="compositionally biased region" description="Basic and acidic residues" evidence="7">
    <location>
        <begin position="158"/>
        <end position="171"/>
    </location>
</feature>
<dbReference type="InterPro" id="IPR036259">
    <property type="entry name" value="MFS_trans_sf"/>
</dbReference>
<dbReference type="OrthoDB" id="4540492at2759"/>
<feature type="transmembrane region" description="Helical" evidence="8">
    <location>
        <begin position="672"/>
        <end position="694"/>
    </location>
</feature>
<dbReference type="GO" id="GO:0015149">
    <property type="term" value="F:hexose transmembrane transporter activity"/>
    <property type="evidence" value="ECO:0007669"/>
    <property type="project" value="TreeGrafter"/>
</dbReference>
<keyword evidence="5 8" id="KW-1133">Transmembrane helix</keyword>
<comment type="similarity">
    <text evidence="2">Belongs to the major facilitator superfamily. Sugar transporter (TC 2.A.1.1) family.</text>
</comment>
<comment type="subcellular location">
    <subcellularLocation>
        <location evidence="1">Membrane</location>
        <topology evidence="1">Multi-pass membrane protein</topology>
    </subcellularLocation>
</comment>
<dbReference type="InterPro" id="IPR005828">
    <property type="entry name" value="MFS_sugar_transport-like"/>
</dbReference>
<evidence type="ECO:0000256" key="6">
    <source>
        <dbReference type="ARBA" id="ARBA00023136"/>
    </source>
</evidence>
<dbReference type="Proteomes" id="UP000242414">
    <property type="component" value="Unassembled WGS sequence"/>
</dbReference>
<dbReference type="CDD" id="cd14279">
    <property type="entry name" value="CUE"/>
    <property type="match status" value="1"/>
</dbReference>
<dbReference type="InterPro" id="IPR003663">
    <property type="entry name" value="Sugar/inositol_transpt"/>
</dbReference>
<dbReference type="EMBL" id="KV921863">
    <property type="protein sequence ID" value="ORE10697.1"/>
    <property type="molecule type" value="Genomic_DNA"/>
</dbReference>
<name>A0A1X0RFA1_RHIZD</name>
<dbReference type="InterPro" id="IPR045263">
    <property type="entry name" value="GLUT"/>
</dbReference>
<feature type="transmembrane region" description="Helical" evidence="8">
    <location>
        <begin position="639"/>
        <end position="660"/>
    </location>
</feature>
<feature type="region of interest" description="Disordered" evidence="7">
    <location>
        <begin position="231"/>
        <end position="250"/>
    </location>
</feature>
<feature type="transmembrane region" description="Helical" evidence="8">
    <location>
        <begin position="841"/>
        <end position="864"/>
    </location>
</feature>
<evidence type="ECO:0000259" key="9">
    <source>
        <dbReference type="PROSITE" id="PS50850"/>
    </source>
</evidence>
<dbReference type="Pfam" id="PF00083">
    <property type="entry name" value="Sugar_tr"/>
    <property type="match status" value="1"/>
</dbReference>
<dbReference type="PANTHER" id="PTHR23503:SF8">
    <property type="entry name" value="FACILITATED GLUCOSE TRANSPORTER PROTEIN 1"/>
    <property type="match status" value="1"/>
</dbReference>
<feature type="region of interest" description="Disordered" evidence="7">
    <location>
        <begin position="26"/>
        <end position="49"/>
    </location>
</feature>
<feature type="transmembrane region" description="Helical" evidence="8">
    <location>
        <begin position="700"/>
        <end position="722"/>
    </location>
</feature>
<evidence type="ECO:0000313" key="10">
    <source>
        <dbReference type="EMBL" id="ORE10697.1"/>
    </source>
</evidence>
<dbReference type="PROSITE" id="PS00216">
    <property type="entry name" value="SUGAR_TRANSPORT_1"/>
    <property type="match status" value="1"/>
</dbReference>
<feature type="transmembrane region" description="Helical" evidence="8">
    <location>
        <begin position="933"/>
        <end position="953"/>
    </location>
</feature>
<gene>
    <name evidence="10" type="ORF">BCV72DRAFT_332792</name>
</gene>